<dbReference type="Proteomes" id="UP000076858">
    <property type="component" value="Unassembled WGS sequence"/>
</dbReference>
<keyword evidence="2" id="KW-1185">Reference proteome</keyword>
<sequence>MPIPMDIWFLAFSISITPPPPPPPTRRILHFFLCSFLLFFSKEKGCVYISETADVCALRCVVRVCKSRALIMFAYDISRQRRNEGHTTTAVDIVSPPYHIASGNIFLFLFFNFLH</sequence>
<evidence type="ECO:0000313" key="1">
    <source>
        <dbReference type="EMBL" id="KZS09995.1"/>
    </source>
</evidence>
<dbReference type="AlphaFoldDB" id="A0A164SVW1"/>
<gene>
    <name evidence="1" type="ORF">APZ42_025661</name>
</gene>
<reference evidence="1 2" key="1">
    <citation type="submission" date="2016-03" db="EMBL/GenBank/DDBJ databases">
        <title>EvidentialGene: Evidence-directed Construction of Genes on Genomes.</title>
        <authorList>
            <person name="Gilbert D.G."/>
            <person name="Choi J.-H."/>
            <person name="Mockaitis K."/>
            <person name="Colbourne J."/>
            <person name="Pfrender M."/>
        </authorList>
    </citation>
    <scope>NUCLEOTIDE SEQUENCE [LARGE SCALE GENOMIC DNA]</scope>
    <source>
        <strain evidence="1 2">Xinb3</strain>
        <tissue evidence="1">Complete organism</tissue>
    </source>
</reference>
<comment type="caution">
    <text evidence="1">The sequence shown here is derived from an EMBL/GenBank/DDBJ whole genome shotgun (WGS) entry which is preliminary data.</text>
</comment>
<evidence type="ECO:0000313" key="2">
    <source>
        <dbReference type="Proteomes" id="UP000076858"/>
    </source>
</evidence>
<dbReference type="EMBL" id="LRGB01001924">
    <property type="protein sequence ID" value="KZS09995.1"/>
    <property type="molecule type" value="Genomic_DNA"/>
</dbReference>
<organism evidence="1 2">
    <name type="scientific">Daphnia magna</name>
    <dbReference type="NCBI Taxonomy" id="35525"/>
    <lineage>
        <taxon>Eukaryota</taxon>
        <taxon>Metazoa</taxon>
        <taxon>Ecdysozoa</taxon>
        <taxon>Arthropoda</taxon>
        <taxon>Crustacea</taxon>
        <taxon>Branchiopoda</taxon>
        <taxon>Diplostraca</taxon>
        <taxon>Cladocera</taxon>
        <taxon>Anomopoda</taxon>
        <taxon>Daphniidae</taxon>
        <taxon>Daphnia</taxon>
    </lineage>
</organism>
<name>A0A164SVW1_9CRUS</name>
<protein>
    <submittedName>
        <fullName evidence="1">Uncharacterized protein</fullName>
    </submittedName>
</protein>
<accession>A0A164SVW1</accession>
<proteinExistence type="predicted"/>